<keyword evidence="8" id="KW-1185">Reference proteome</keyword>
<evidence type="ECO:0000256" key="5">
    <source>
        <dbReference type="ARBA" id="ARBA00023136"/>
    </source>
</evidence>
<protein>
    <submittedName>
        <fullName evidence="7">DUF423 domain-containing protein</fullName>
    </submittedName>
</protein>
<evidence type="ECO:0000256" key="3">
    <source>
        <dbReference type="ARBA" id="ARBA00022692"/>
    </source>
</evidence>
<evidence type="ECO:0000313" key="7">
    <source>
        <dbReference type="EMBL" id="MFD2835310.1"/>
    </source>
</evidence>
<comment type="subcellular location">
    <subcellularLocation>
        <location evidence="1">Membrane</location>
        <topology evidence="1">Multi-pass membrane protein</topology>
    </subcellularLocation>
</comment>
<accession>A0ABW5X8A4</accession>
<dbReference type="RefSeq" id="WP_251741199.1">
    <property type="nucleotide sequence ID" value="NZ_JBHUOJ010000039.1"/>
</dbReference>
<comment type="caution">
    <text evidence="7">The sequence shown here is derived from an EMBL/GenBank/DDBJ whole genome shotgun (WGS) entry which is preliminary data.</text>
</comment>
<evidence type="ECO:0000313" key="8">
    <source>
        <dbReference type="Proteomes" id="UP001597438"/>
    </source>
</evidence>
<keyword evidence="4 6" id="KW-1133">Transmembrane helix</keyword>
<keyword evidence="5 6" id="KW-0472">Membrane</keyword>
<gene>
    <name evidence="7" type="ORF">ACFSYS_18610</name>
</gene>
<dbReference type="Pfam" id="PF04241">
    <property type="entry name" value="DUF423"/>
    <property type="match status" value="1"/>
</dbReference>
<feature type="transmembrane region" description="Helical" evidence="6">
    <location>
        <begin position="109"/>
        <end position="130"/>
    </location>
</feature>
<dbReference type="InterPro" id="IPR006696">
    <property type="entry name" value="DUF423"/>
</dbReference>
<sequence length="132" mass="14783">MKEAVLIFGGIYGTLAIILGAFGAHWLKSKYAPEQLKSFETGVKYQMYHAIILIICGITFPFLEMMQVLMAYCFIIGTFFFSFSIYGLTWTSSQNRKLKLLGPVTPFGGLLLVIGWILLTINLAEIALYLTP</sequence>
<dbReference type="EMBL" id="JBHUOJ010000039">
    <property type="protein sequence ID" value="MFD2835310.1"/>
    <property type="molecule type" value="Genomic_DNA"/>
</dbReference>
<feature type="transmembrane region" description="Helical" evidence="6">
    <location>
        <begin position="47"/>
        <end position="63"/>
    </location>
</feature>
<reference evidence="8" key="1">
    <citation type="journal article" date="2019" name="Int. J. Syst. Evol. Microbiol.">
        <title>The Global Catalogue of Microorganisms (GCM) 10K type strain sequencing project: providing services to taxonomists for standard genome sequencing and annotation.</title>
        <authorList>
            <consortium name="The Broad Institute Genomics Platform"/>
            <consortium name="The Broad Institute Genome Sequencing Center for Infectious Disease"/>
            <person name="Wu L."/>
            <person name="Ma J."/>
        </authorList>
    </citation>
    <scope>NUCLEOTIDE SEQUENCE [LARGE SCALE GENOMIC DNA]</scope>
    <source>
        <strain evidence="8">KCTC 52925</strain>
    </source>
</reference>
<dbReference type="PANTHER" id="PTHR43461:SF1">
    <property type="entry name" value="TRANSMEMBRANE PROTEIN 256"/>
    <property type="match status" value="1"/>
</dbReference>
<dbReference type="Proteomes" id="UP001597438">
    <property type="component" value="Unassembled WGS sequence"/>
</dbReference>
<comment type="similarity">
    <text evidence="2">Belongs to the UPF0382 family.</text>
</comment>
<feature type="transmembrane region" description="Helical" evidence="6">
    <location>
        <begin position="69"/>
        <end position="88"/>
    </location>
</feature>
<evidence type="ECO:0000256" key="2">
    <source>
        <dbReference type="ARBA" id="ARBA00009694"/>
    </source>
</evidence>
<evidence type="ECO:0000256" key="4">
    <source>
        <dbReference type="ARBA" id="ARBA00022989"/>
    </source>
</evidence>
<proteinExistence type="inferred from homology"/>
<feature type="transmembrane region" description="Helical" evidence="6">
    <location>
        <begin position="6"/>
        <end position="27"/>
    </location>
</feature>
<keyword evidence="3 6" id="KW-0812">Transmembrane</keyword>
<evidence type="ECO:0000256" key="6">
    <source>
        <dbReference type="SAM" id="Phobius"/>
    </source>
</evidence>
<name>A0ABW5X8A4_9FLAO</name>
<evidence type="ECO:0000256" key="1">
    <source>
        <dbReference type="ARBA" id="ARBA00004141"/>
    </source>
</evidence>
<dbReference type="PANTHER" id="PTHR43461">
    <property type="entry name" value="TRANSMEMBRANE PROTEIN 256"/>
    <property type="match status" value="1"/>
</dbReference>
<organism evidence="7 8">
    <name type="scientific">Christiangramia antarctica</name>
    <dbReference type="NCBI Taxonomy" id="2058158"/>
    <lineage>
        <taxon>Bacteria</taxon>
        <taxon>Pseudomonadati</taxon>
        <taxon>Bacteroidota</taxon>
        <taxon>Flavobacteriia</taxon>
        <taxon>Flavobacteriales</taxon>
        <taxon>Flavobacteriaceae</taxon>
        <taxon>Christiangramia</taxon>
    </lineage>
</organism>